<feature type="compositionally biased region" description="Low complexity" evidence="1">
    <location>
        <begin position="162"/>
        <end position="173"/>
    </location>
</feature>
<dbReference type="InterPro" id="IPR012938">
    <property type="entry name" value="Glc/Sorbosone_DH"/>
</dbReference>
<evidence type="ECO:0000259" key="2">
    <source>
        <dbReference type="Pfam" id="PF07995"/>
    </source>
</evidence>
<dbReference type="SUPFAM" id="SSF50952">
    <property type="entry name" value="Soluble quinoprotein glucose dehydrogenase"/>
    <property type="match status" value="1"/>
</dbReference>
<comment type="caution">
    <text evidence="3">The sequence shown here is derived from an EMBL/GenBank/DDBJ whole genome shotgun (WGS) entry which is preliminary data.</text>
</comment>
<feature type="domain" description="Glucose/Sorbosone dehydrogenase" evidence="2">
    <location>
        <begin position="34"/>
        <end position="355"/>
    </location>
</feature>
<organism evidence="3 4">
    <name type="scientific">Massilia suwonensis</name>
    <dbReference type="NCBI Taxonomy" id="648895"/>
    <lineage>
        <taxon>Bacteria</taxon>
        <taxon>Pseudomonadati</taxon>
        <taxon>Pseudomonadota</taxon>
        <taxon>Betaproteobacteria</taxon>
        <taxon>Burkholderiales</taxon>
        <taxon>Oxalobacteraceae</taxon>
        <taxon>Telluria group</taxon>
        <taxon>Massilia</taxon>
    </lineage>
</organism>
<keyword evidence="4" id="KW-1185">Reference proteome</keyword>
<protein>
    <submittedName>
        <fullName evidence="3">PQQ-dependent sugar dehydrogenase</fullName>
    </submittedName>
</protein>
<name>A0ABW0MIX0_9BURK</name>
<dbReference type="Proteomes" id="UP001596101">
    <property type="component" value="Unassembled WGS sequence"/>
</dbReference>
<evidence type="ECO:0000313" key="4">
    <source>
        <dbReference type="Proteomes" id="UP001596101"/>
    </source>
</evidence>
<evidence type="ECO:0000313" key="3">
    <source>
        <dbReference type="EMBL" id="MFC5477858.1"/>
    </source>
</evidence>
<dbReference type="PANTHER" id="PTHR19328">
    <property type="entry name" value="HEDGEHOG-INTERACTING PROTEIN"/>
    <property type="match status" value="1"/>
</dbReference>
<accession>A0ABW0MIX0</accession>
<dbReference type="Gene3D" id="2.120.10.30">
    <property type="entry name" value="TolB, C-terminal domain"/>
    <property type="match status" value="1"/>
</dbReference>
<sequence>MAAPFAAADSIPVQMLDPNLQVTTFIGVGAGLVQPIGIAFIGQNDAFILEKASGQIKRAIDGVIQPTPVLDLAVNSASERGLLSVALHPNFPATPLVYVRWTESSTGADTAVISEVPLLGNRVDRFIWNGSTLTMDPNFTTLRLRARQTDNVPVPNHPGTANPGENGNHNGGPMRFGPDGKLYVFTGDLGRRSRMQNLPNGPFLTAPLVDDTFGGPAPDSAHLSGVVMRLNDDGTTPASNPFFGAGAAIGGEVGTGIQKVFSYGHRNGFGMAFDPRGGFLWLTENADDAFSELNRVIPGMNGGWIQMMGPQSRMAQFKQIETTEFGSALQQRRFPPTRLAYTASLARSRMYMLPGATYVDPQFSWRYEVGPSGTAFIRDNSLGAEYAGTLWIGSSRPFAPTGPTGGSLYRLRLTSDRLSVDTSADARLADKVADNLTKFDPTESESLLIGRGFGVTPSIEQGPDGNLYVVSITDGVVYRISRATATLRRK</sequence>
<dbReference type="InterPro" id="IPR011041">
    <property type="entry name" value="Quinoprot_gluc/sorb_DH_b-prop"/>
</dbReference>
<gene>
    <name evidence="3" type="ORF">ACFPQ5_06655</name>
</gene>
<reference evidence="4" key="1">
    <citation type="journal article" date="2019" name="Int. J. Syst. Evol. Microbiol.">
        <title>The Global Catalogue of Microorganisms (GCM) 10K type strain sequencing project: providing services to taxonomists for standard genome sequencing and annotation.</title>
        <authorList>
            <consortium name="The Broad Institute Genomics Platform"/>
            <consortium name="The Broad Institute Genome Sequencing Center for Infectious Disease"/>
            <person name="Wu L."/>
            <person name="Ma J."/>
        </authorList>
    </citation>
    <scope>NUCLEOTIDE SEQUENCE [LARGE SCALE GENOMIC DNA]</scope>
    <source>
        <strain evidence="4">CCUG 43111</strain>
    </source>
</reference>
<evidence type="ECO:0000256" key="1">
    <source>
        <dbReference type="SAM" id="MobiDB-lite"/>
    </source>
</evidence>
<dbReference type="InterPro" id="IPR011042">
    <property type="entry name" value="6-blade_b-propeller_TolB-like"/>
</dbReference>
<dbReference type="Pfam" id="PF07995">
    <property type="entry name" value="GSDH"/>
    <property type="match status" value="1"/>
</dbReference>
<dbReference type="PANTHER" id="PTHR19328:SF13">
    <property type="entry name" value="HIPL1 PROTEIN"/>
    <property type="match status" value="1"/>
</dbReference>
<dbReference type="EMBL" id="JBHSMR010000011">
    <property type="protein sequence ID" value="MFC5477858.1"/>
    <property type="molecule type" value="Genomic_DNA"/>
</dbReference>
<dbReference type="RefSeq" id="WP_379752581.1">
    <property type="nucleotide sequence ID" value="NZ_JBHSMR010000011.1"/>
</dbReference>
<feature type="region of interest" description="Disordered" evidence="1">
    <location>
        <begin position="150"/>
        <end position="174"/>
    </location>
</feature>
<proteinExistence type="predicted"/>